<dbReference type="STRING" id="106549.A0A540MAF0"/>
<evidence type="ECO:0000313" key="2">
    <source>
        <dbReference type="Proteomes" id="UP000315295"/>
    </source>
</evidence>
<sequence length="91" mass="9902">MGIQSPTDGGKVQCNEIHANQGNEIQLDFSSLKAHRTGHADNSCSVSGFTNTSNNSKPLILNQWKSVNQAQTLQFSVIFVGTKVEEQRGII</sequence>
<reference evidence="1 2" key="1">
    <citation type="journal article" date="2019" name="G3 (Bethesda)">
        <title>Sequencing of a Wild Apple (Malus baccata) Genome Unravels the Differences Between Cultivated and Wild Apple Species Regarding Disease Resistance and Cold Tolerance.</title>
        <authorList>
            <person name="Chen X."/>
        </authorList>
    </citation>
    <scope>NUCLEOTIDE SEQUENCE [LARGE SCALE GENOMIC DNA]</scope>
    <source>
        <strain evidence="2">cv. Shandingzi</strain>
        <tissue evidence="1">Leaves</tissue>
    </source>
</reference>
<name>A0A540MAF0_MALBA</name>
<organism evidence="1 2">
    <name type="scientific">Malus baccata</name>
    <name type="common">Siberian crab apple</name>
    <name type="synonym">Pyrus baccata</name>
    <dbReference type="NCBI Taxonomy" id="106549"/>
    <lineage>
        <taxon>Eukaryota</taxon>
        <taxon>Viridiplantae</taxon>
        <taxon>Streptophyta</taxon>
        <taxon>Embryophyta</taxon>
        <taxon>Tracheophyta</taxon>
        <taxon>Spermatophyta</taxon>
        <taxon>Magnoliopsida</taxon>
        <taxon>eudicotyledons</taxon>
        <taxon>Gunneridae</taxon>
        <taxon>Pentapetalae</taxon>
        <taxon>rosids</taxon>
        <taxon>fabids</taxon>
        <taxon>Rosales</taxon>
        <taxon>Rosaceae</taxon>
        <taxon>Amygdaloideae</taxon>
        <taxon>Maleae</taxon>
        <taxon>Malus</taxon>
    </lineage>
</organism>
<keyword evidence="2" id="KW-1185">Reference proteome</keyword>
<evidence type="ECO:0000313" key="1">
    <source>
        <dbReference type="EMBL" id="TQD95723.1"/>
    </source>
</evidence>
<proteinExistence type="predicted"/>
<accession>A0A540MAF0</accession>
<dbReference type="AlphaFoldDB" id="A0A540MAF0"/>
<dbReference type="Proteomes" id="UP000315295">
    <property type="component" value="Unassembled WGS sequence"/>
</dbReference>
<protein>
    <submittedName>
        <fullName evidence="1">Uncharacterized protein</fullName>
    </submittedName>
</protein>
<dbReference type="EMBL" id="VIEB01000307">
    <property type="protein sequence ID" value="TQD95723.1"/>
    <property type="molecule type" value="Genomic_DNA"/>
</dbReference>
<gene>
    <name evidence="1" type="ORF">C1H46_018667</name>
</gene>
<comment type="caution">
    <text evidence="1">The sequence shown here is derived from an EMBL/GenBank/DDBJ whole genome shotgun (WGS) entry which is preliminary data.</text>
</comment>